<accession>A0A3R8LM24</accession>
<reference evidence="3 4" key="1">
    <citation type="submission" date="2018-11" db="EMBL/GenBank/DDBJ databases">
        <title>Genome sequencing of Lautropia sp. KCOM 2505 (= ChDC F240).</title>
        <authorList>
            <person name="Kook J.-K."/>
            <person name="Park S.-N."/>
            <person name="Lim Y.K."/>
        </authorList>
    </citation>
    <scope>NUCLEOTIDE SEQUENCE [LARGE SCALE GENOMIC DNA]</scope>
    <source>
        <strain evidence="3 4">KCOM 2505</strain>
    </source>
</reference>
<dbReference type="AlphaFoldDB" id="A0A3R8LM24"/>
<evidence type="ECO:0000256" key="1">
    <source>
        <dbReference type="ARBA" id="ARBA00008791"/>
    </source>
</evidence>
<feature type="domain" description="UspA" evidence="2">
    <location>
        <begin position="3"/>
        <end position="141"/>
    </location>
</feature>
<dbReference type="InterPro" id="IPR014729">
    <property type="entry name" value="Rossmann-like_a/b/a_fold"/>
</dbReference>
<keyword evidence="4" id="KW-1185">Reference proteome</keyword>
<proteinExistence type="inferred from homology"/>
<dbReference type="CDD" id="cd00293">
    <property type="entry name" value="USP-like"/>
    <property type="match status" value="1"/>
</dbReference>
<gene>
    <name evidence="3" type="ORF">EHV23_10580</name>
</gene>
<evidence type="ECO:0000313" key="4">
    <source>
        <dbReference type="Proteomes" id="UP000270261"/>
    </source>
</evidence>
<organism evidence="3 4">
    <name type="scientific">Lautropia dentalis</name>
    <dbReference type="NCBI Taxonomy" id="2490857"/>
    <lineage>
        <taxon>Bacteria</taxon>
        <taxon>Pseudomonadati</taxon>
        <taxon>Pseudomonadota</taxon>
        <taxon>Betaproteobacteria</taxon>
        <taxon>Burkholderiales</taxon>
        <taxon>Burkholderiaceae</taxon>
        <taxon>Lautropia</taxon>
    </lineage>
</organism>
<dbReference type="Proteomes" id="UP000270261">
    <property type="component" value="Unassembled WGS sequence"/>
</dbReference>
<dbReference type="RefSeq" id="WP_125096039.1">
    <property type="nucleotide sequence ID" value="NZ_RRUE01000002.1"/>
</dbReference>
<comment type="caution">
    <text evidence="3">The sequence shown here is derived from an EMBL/GenBank/DDBJ whole genome shotgun (WGS) entry which is preliminary data.</text>
</comment>
<dbReference type="Gene3D" id="3.40.50.620">
    <property type="entry name" value="HUPs"/>
    <property type="match status" value="1"/>
</dbReference>
<dbReference type="OrthoDB" id="5295733at2"/>
<dbReference type="SUPFAM" id="SSF52402">
    <property type="entry name" value="Adenine nucleotide alpha hydrolases-like"/>
    <property type="match status" value="1"/>
</dbReference>
<comment type="similarity">
    <text evidence="1">Belongs to the universal stress protein A family.</text>
</comment>
<dbReference type="InterPro" id="IPR006015">
    <property type="entry name" value="Universal_stress_UspA"/>
</dbReference>
<evidence type="ECO:0000259" key="2">
    <source>
        <dbReference type="Pfam" id="PF00582"/>
    </source>
</evidence>
<dbReference type="Pfam" id="PF00582">
    <property type="entry name" value="Usp"/>
    <property type="match status" value="1"/>
</dbReference>
<protein>
    <submittedName>
        <fullName evidence="3">Universal stress protein</fullName>
    </submittedName>
</protein>
<dbReference type="PANTHER" id="PTHR31964:SF113">
    <property type="entry name" value="USPA DOMAIN-CONTAINING PROTEIN"/>
    <property type="match status" value="1"/>
</dbReference>
<dbReference type="EMBL" id="RRUE01000002">
    <property type="protein sequence ID" value="RRN43839.1"/>
    <property type="molecule type" value="Genomic_DNA"/>
</dbReference>
<dbReference type="PANTHER" id="PTHR31964">
    <property type="entry name" value="ADENINE NUCLEOTIDE ALPHA HYDROLASES-LIKE SUPERFAMILY PROTEIN"/>
    <property type="match status" value="1"/>
</dbReference>
<dbReference type="PRINTS" id="PR01438">
    <property type="entry name" value="UNVRSLSTRESS"/>
</dbReference>
<dbReference type="InterPro" id="IPR006016">
    <property type="entry name" value="UspA"/>
</dbReference>
<evidence type="ECO:0000313" key="3">
    <source>
        <dbReference type="EMBL" id="RRN43839.1"/>
    </source>
</evidence>
<sequence>MARILIPIDGSETSLRAVRWLIGQIRAGATHELHLLNVQPEILTGHARAYFARTDLDAFMADQAREQLAEAERLLTAAGISYQSSYDRGNAPEVIAGHARKGGFDQIVMGTRGLNSISGLLLGSAATGVLHLVDIPVTLIK</sequence>
<name>A0A3R8LM24_9BURK</name>